<name>A0ACC0Q9G5_RHOML</name>
<keyword evidence="2" id="KW-1185">Reference proteome</keyword>
<proteinExistence type="predicted"/>
<accession>A0ACC0Q9G5</accession>
<dbReference type="EMBL" id="CM046388">
    <property type="protein sequence ID" value="KAI8574702.1"/>
    <property type="molecule type" value="Genomic_DNA"/>
</dbReference>
<gene>
    <name evidence="1" type="ORF">RHMOL_Rhmol01G0374900</name>
</gene>
<reference evidence="1" key="1">
    <citation type="submission" date="2022-02" db="EMBL/GenBank/DDBJ databases">
        <title>Plant Genome Project.</title>
        <authorList>
            <person name="Zhang R.-G."/>
        </authorList>
    </citation>
    <scope>NUCLEOTIDE SEQUENCE</scope>
    <source>
        <strain evidence="1">AT1</strain>
    </source>
</reference>
<evidence type="ECO:0000313" key="1">
    <source>
        <dbReference type="EMBL" id="KAI8574702.1"/>
    </source>
</evidence>
<evidence type="ECO:0000313" key="2">
    <source>
        <dbReference type="Proteomes" id="UP001062846"/>
    </source>
</evidence>
<comment type="caution">
    <text evidence="1">The sequence shown here is derived from an EMBL/GenBank/DDBJ whole genome shotgun (WGS) entry which is preliminary data.</text>
</comment>
<sequence>MWRKTTFAGNYDSDQSISEEEDLASDWPENCIALCGTEDRKEQIQIQSQLEVLRDTHERDHGTETSTVSNKARVLRRYHDQRQTGFFSDEEVEFPVFHDDGGFINSPRLASPCNSEEEILSDNENPQEAGLRFPETEKGSCPWSVVAKEAEALAHLTENARCSSLRAIASKENEHVKGGRGKSKSKFLFHFQSHKEDMPLPVSSNPEVSMSSKFLPLLQGLEAVDKSTTANSMAELLDSYQEKTNSKMYKSMEAQRVQLVDERSVSLSGKIDMDNNIPPEDLDTESSSDDGVAPQDNAQNLGLIIPDSVQKAMSDKFQEAFGAASANEDGLHFPLHGIGLFGKLQRVMQREKKTEVDFMKKLEIGANLKDEASCFDVEILSRCLEAKLTVCCCSLRRDNEGFQLTESLQMAKGGQRRTLTIIFSSRVCEDVEFEVGNLICIHSPWNEVLGKDEVIILSAITHSKQKKRHKMEYRPLEVTIISAKGLKDIGHLSKMDVYVIATISGDPQTQKTPVDKDGGSHPSWDFTMKFTVDETAIQANCLNLVFQLRHERTLLADKDIGEVHVPVKELLGNAAGDEKPAVLAEYPVRNPSGKDEGTLKFSFKFGPVYRTGTGTSSIHPPPVNVLDPNTPPALPAGYPPALPFQPPQLPAGYPPPAMGQYGYPGYPLPPPPGAGYPPMEPGYGYPPVQQQQHPPRRNHYAQSAGLVGALIGAMVIGENLGN</sequence>
<dbReference type="Proteomes" id="UP001062846">
    <property type="component" value="Chromosome 1"/>
</dbReference>
<protein>
    <submittedName>
        <fullName evidence="1">Uncharacterized protein</fullName>
    </submittedName>
</protein>
<organism evidence="1 2">
    <name type="scientific">Rhododendron molle</name>
    <name type="common">Chinese azalea</name>
    <name type="synonym">Azalea mollis</name>
    <dbReference type="NCBI Taxonomy" id="49168"/>
    <lineage>
        <taxon>Eukaryota</taxon>
        <taxon>Viridiplantae</taxon>
        <taxon>Streptophyta</taxon>
        <taxon>Embryophyta</taxon>
        <taxon>Tracheophyta</taxon>
        <taxon>Spermatophyta</taxon>
        <taxon>Magnoliopsida</taxon>
        <taxon>eudicotyledons</taxon>
        <taxon>Gunneridae</taxon>
        <taxon>Pentapetalae</taxon>
        <taxon>asterids</taxon>
        <taxon>Ericales</taxon>
        <taxon>Ericaceae</taxon>
        <taxon>Ericoideae</taxon>
        <taxon>Rhodoreae</taxon>
        <taxon>Rhododendron</taxon>
    </lineage>
</organism>